<dbReference type="AlphaFoldDB" id="A0A0A9AKP2"/>
<dbReference type="EMBL" id="GBRH01246174">
    <property type="protein sequence ID" value="JAD51721.1"/>
    <property type="molecule type" value="Transcribed_RNA"/>
</dbReference>
<name>A0A0A9AKP2_ARUDO</name>
<proteinExistence type="predicted"/>
<accession>A0A0A9AKP2</accession>
<evidence type="ECO:0000313" key="2">
    <source>
        <dbReference type="EMBL" id="JAD51721.1"/>
    </source>
</evidence>
<evidence type="ECO:0000256" key="1">
    <source>
        <dbReference type="SAM" id="MobiDB-lite"/>
    </source>
</evidence>
<protein>
    <submittedName>
        <fullName evidence="2">Uncharacterized protein</fullName>
    </submittedName>
</protein>
<feature type="region of interest" description="Disordered" evidence="1">
    <location>
        <begin position="1"/>
        <end position="45"/>
    </location>
</feature>
<reference evidence="2" key="2">
    <citation type="journal article" date="2015" name="Data Brief">
        <title>Shoot transcriptome of the giant reed, Arundo donax.</title>
        <authorList>
            <person name="Barrero R.A."/>
            <person name="Guerrero F.D."/>
            <person name="Moolhuijzen P."/>
            <person name="Goolsby J.A."/>
            <person name="Tidwell J."/>
            <person name="Bellgard S.E."/>
            <person name="Bellgard M.I."/>
        </authorList>
    </citation>
    <scope>NUCLEOTIDE SEQUENCE</scope>
    <source>
        <tissue evidence="2">Shoot tissue taken approximately 20 cm above the soil surface</tissue>
    </source>
</reference>
<sequence length="45" mass="4958">MTRSSPALFEEKTGLSETGHLPEISQTTLPSEFDKGISGTNMHFF</sequence>
<reference evidence="2" key="1">
    <citation type="submission" date="2014-09" db="EMBL/GenBank/DDBJ databases">
        <authorList>
            <person name="Magalhaes I.L.F."/>
            <person name="Oliveira U."/>
            <person name="Santos F.R."/>
            <person name="Vidigal T.H.D.A."/>
            <person name="Brescovit A.D."/>
            <person name="Santos A.J."/>
        </authorList>
    </citation>
    <scope>NUCLEOTIDE SEQUENCE</scope>
    <source>
        <tissue evidence="2">Shoot tissue taken approximately 20 cm above the soil surface</tissue>
    </source>
</reference>
<organism evidence="2">
    <name type="scientific">Arundo donax</name>
    <name type="common">Giant reed</name>
    <name type="synonym">Donax arundinaceus</name>
    <dbReference type="NCBI Taxonomy" id="35708"/>
    <lineage>
        <taxon>Eukaryota</taxon>
        <taxon>Viridiplantae</taxon>
        <taxon>Streptophyta</taxon>
        <taxon>Embryophyta</taxon>
        <taxon>Tracheophyta</taxon>
        <taxon>Spermatophyta</taxon>
        <taxon>Magnoliopsida</taxon>
        <taxon>Liliopsida</taxon>
        <taxon>Poales</taxon>
        <taxon>Poaceae</taxon>
        <taxon>PACMAD clade</taxon>
        <taxon>Arundinoideae</taxon>
        <taxon>Arundineae</taxon>
        <taxon>Arundo</taxon>
    </lineage>
</organism>